<accession>A0A7U2FKI1</accession>
<dbReference type="Pfam" id="PF03727">
    <property type="entry name" value="Hexokinase_2"/>
    <property type="match status" value="1"/>
</dbReference>
<dbReference type="EMBL" id="CP069039">
    <property type="protein sequence ID" value="QRD04916.1"/>
    <property type="molecule type" value="Genomic_DNA"/>
</dbReference>
<comment type="similarity">
    <text evidence="2 8">Belongs to the hexokinase family.</text>
</comment>
<keyword evidence="3 8" id="KW-0808">Transferase</keyword>
<dbReference type="OrthoDB" id="419537at2759"/>
<dbReference type="RefSeq" id="XP_001801091.1">
    <property type="nucleotide sequence ID" value="XM_001801039.1"/>
</dbReference>
<dbReference type="InterPro" id="IPR001312">
    <property type="entry name" value="Hexokinase"/>
</dbReference>
<evidence type="ECO:0000259" key="9">
    <source>
        <dbReference type="Pfam" id="PF00349"/>
    </source>
</evidence>
<dbReference type="SUPFAM" id="SSF53067">
    <property type="entry name" value="Actin-like ATPase domain"/>
    <property type="match status" value="2"/>
</dbReference>
<keyword evidence="12" id="KW-1185">Reference proteome</keyword>
<dbReference type="GO" id="GO:0004396">
    <property type="term" value="F:hexokinase activity"/>
    <property type="evidence" value="ECO:0007669"/>
    <property type="project" value="UniProtKB-UniRule"/>
</dbReference>
<dbReference type="Gene3D" id="3.40.367.20">
    <property type="match status" value="1"/>
</dbReference>
<comment type="pathway">
    <text evidence="1">Carbohydrate degradation; glycolysis; D-glyceraldehyde 3-phosphate and glycerone phosphate from D-glucose: step 1/4.</text>
</comment>
<protein>
    <recommendedName>
        <fullName evidence="8">Phosphotransferase</fullName>
        <ecNumber evidence="8">2.7.1.-</ecNumber>
    </recommendedName>
</protein>
<dbReference type="InterPro" id="IPR022672">
    <property type="entry name" value="Hexokinase_N"/>
</dbReference>
<dbReference type="GO" id="GO:0006096">
    <property type="term" value="P:glycolytic process"/>
    <property type="evidence" value="ECO:0007669"/>
    <property type="project" value="UniProtKB-UniPathway"/>
</dbReference>
<sequence>MQLCFPWRRWSSRSSGSALTKTVEDDECETIQVNQTKSDPDIREIYGFSEATERIKKEFELSDDDVRRIVGGFVEQMNKGLWKSGEAIEQLPSFITQLPTGREMGTYLAVDMGGTNIRVCAVTFNGDGTYSMAQHKETIPLTLMTSQDRNELFDWVARVVQGFVKANDLGANTPDPGLTQRQSKSAFSLGFTFSHAVQQTSINSGTLIRWSKGFDIDGVVGLDVCACLQDAFNKLDLHITVTALTNDTVGTLLAQAYVAPASTKTVLGAVFGTGTNGAYVERTSKITKQPALATHPEATMIVNTEWGNFDQGLKFLTMTTYDCAIDKASVNPGFEMFEKQISAMYLGEILRMAILSLSQDQSLNFFAKLAIPKNSSLYVPWSLDTSILSHLESDTSPELSMSRQALGIWLGVAQVSFDIASAIKSIAHAIVRRSARLSAVALAAVLVQTGCLADILSSEDRFCIGVDGSLIEHYPGFVVEIRKALRSIEHVGELGESRVDITIAKDGSGVGAALAAHMASNMGG</sequence>
<dbReference type="Gene3D" id="3.30.420.40">
    <property type="match status" value="1"/>
</dbReference>
<dbReference type="InterPro" id="IPR043129">
    <property type="entry name" value="ATPase_NBD"/>
</dbReference>
<dbReference type="OMA" id="RELMQPF"/>
<gene>
    <name evidence="11" type="ORF">JI435_108320</name>
</gene>
<dbReference type="InterPro" id="IPR022673">
    <property type="entry name" value="Hexokinase_C"/>
</dbReference>
<dbReference type="UniPathway" id="UPA00109">
    <property type="reaction ID" value="UER00180"/>
</dbReference>
<dbReference type="Proteomes" id="UP000663193">
    <property type="component" value="Chromosome 17"/>
</dbReference>
<keyword evidence="4 8" id="KW-0547">Nucleotide-binding</keyword>
<dbReference type="PANTHER" id="PTHR19443:SF30">
    <property type="entry name" value="GLUCOKINASE-1-RELATED"/>
    <property type="match status" value="1"/>
</dbReference>
<keyword evidence="6 8" id="KW-0067">ATP-binding</keyword>
<dbReference type="Pfam" id="PF00349">
    <property type="entry name" value="Hexokinase_1"/>
    <property type="match status" value="1"/>
</dbReference>
<dbReference type="PANTHER" id="PTHR19443">
    <property type="entry name" value="HEXOKINASE"/>
    <property type="match status" value="1"/>
</dbReference>
<dbReference type="EC" id="2.7.1.-" evidence="8"/>
<evidence type="ECO:0000313" key="12">
    <source>
        <dbReference type="Proteomes" id="UP000663193"/>
    </source>
</evidence>
<dbReference type="PROSITE" id="PS51748">
    <property type="entry name" value="HEXOKINASE_2"/>
    <property type="match status" value="1"/>
</dbReference>
<evidence type="ECO:0000256" key="3">
    <source>
        <dbReference type="ARBA" id="ARBA00022679"/>
    </source>
</evidence>
<keyword evidence="5 8" id="KW-0418">Kinase</keyword>
<evidence type="ECO:0000256" key="6">
    <source>
        <dbReference type="ARBA" id="ARBA00022840"/>
    </source>
</evidence>
<dbReference type="GO" id="GO:0001678">
    <property type="term" value="P:intracellular glucose homeostasis"/>
    <property type="evidence" value="ECO:0007669"/>
    <property type="project" value="InterPro"/>
</dbReference>
<evidence type="ECO:0000256" key="8">
    <source>
        <dbReference type="RuleBase" id="RU362007"/>
    </source>
</evidence>
<dbReference type="PRINTS" id="PR00475">
    <property type="entry name" value="HEXOKINASE"/>
</dbReference>
<name>A0A7U2FKI1_PHANO</name>
<evidence type="ECO:0000256" key="1">
    <source>
        <dbReference type="ARBA" id="ARBA00004888"/>
    </source>
</evidence>
<evidence type="ECO:0000256" key="2">
    <source>
        <dbReference type="ARBA" id="ARBA00009225"/>
    </source>
</evidence>
<dbReference type="FunFam" id="3.30.420.40:FF:000034">
    <property type="entry name" value="Phosphotransferase"/>
    <property type="match status" value="1"/>
</dbReference>
<feature type="domain" description="Hexokinase C-terminal" evidence="10">
    <location>
        <begin position="267"/>
        <end position="518"/>
    </location>
</feature>
<dbReference type="KEGG" id="pno:SNOG_10832"/>
<evidence type="ECO:0000256" key="5">
    <source>
        <dbReference type="ARBA" id="ARBA00022777"/>
    </source>
</evidence>
<dbReference type="GO" id="GO:0005524">
    <property type="term" value="F:ATP binding"/>
    <property type="evidence" value="ECO:0007669"/>
    <property type="project" value="UniProtKB-UniRule"/>
</dbReference>
<evidence type="ECO:0000313" key="11">
    <source>
        <dbReference type="EMBL" id="QRD04916.1"/>
    </source>
</evidence>
<proteinExistence type="inferred from homology"/>
<dbReference type="VEuPathDB" id="FungiDB:JI435_108320"/>
<evidence type="ECO:0000256" key="7">
    <source>
        <dbReference type="ARBA" id="ARBA00023152"/>
    </source>
</evidence>
<dbReference type="GO" id="GO:0005536">
    <property type="term" value="F:D-glucose binding"/>
    <property type="evidence" value="ECO:0007669"/>
    <property type="project" value="InterPro"/>
</dbReference>
<evidence type="ECO:0000259" key="10">
    <source>
        <dbReference type="Pfam" id="PF03727"/>
    </source>
</evidence>
<dbReference type="AlphaFoldDB" id="A0A7U2FKI1"/>
<keyword evidence="7 8" id="KW-0324">Glycolysis</keyword>
<feature type="domain" description="Hexokinase N-terminal" evidence="9">
    <location>
        <begin position="52"/>
        <end position="257"/>
    </location>
</feature>
<organism evidence="11 12">
    <name type="scientific">Phaeosphaeria nodorum (strain SN15 / ATCC MYA-4574 / FGSC 10173)</name>
    <name type="common">Glume blotch fungus</name>
    <name type="synonym">Parastagonospora nodorum</name>
    <dbReference type="NCBI Taxonomy" id="321614"/>
    <lineage>
        <taxon>Eukaryota</taxon>
        <taxon>Fungi</taxon>
        <taxon>Dikarya</taxon>
        <taxon>Ascomycota</taxon>
        <taxon>Pezizomycotina</taxon>
        <taxon>Dothideomycetes</taxon>
        <taxon>Pleosporomycetidae</taxon>
        <taxon>Pleosporales</taxon>
        <taxon>Pleosporineae</taxon>
        <taxon>Phaeosphaeriaceae</taxon>
        <taxon>Parastagonospora</taxon>
    </lineage>
</organism>
<reference evidence="12" key="1">
    <citation type="journal article" date="2021" name="BMC Genomics">
        <title>Chromosome-level genome assembly and manually-curated proteome of model necrotroph Parastagonospora nodorum Sn15 reveals a genome-wide trove of candidate effector homologs, and redundancy of virulence-related functions within an accessory chromosome.</title>
        <authorList>
            <person name="Bertazzoni S."/>
            <person name="Jones D.A.B."/>
            <person name="Phan H.T."/>
            <person name="Tan K.-C."/>
            <person name="Hane J.K."/>
        </authorList>
    </citation>
    <scope>NUCLEOTIDE SEQUENCE [LARGE SCALE GENOMIC DNA]</scope>
    <source>
        <strain evidence="12">SN15 / ATCC MYA-4574 / FGSC 10173)</strain>
    </source>
</reference>
<evidence type="ECO:0000256" key="4">
    <source>
        <dbReference type="ARBA" id="ARBA00022741"/>
    </source>
</evidence>